<dbReference type="EMBL" id="BARS01010933">
    <property type="protein sequence ID" value="GAF98595.1"/>
    <property type="molecule type" value="Genomic_DNA"/>
</dbReference>
<protein>
    <recommendedName>
        <fullName evidence="1">Pyrrolo-quinoline quinone repeat domain-containing protein</fullName>
    </recommendedName>
</protein>
<name>X0VDG3_9ZZZZ</name>
<dbReference type="InterPro" id="IPR002372">
    <property type="entry name" value="PQQ_rpt_dom"/>
</dbReference>
<dbReference type="Pfam" id="PF13360">
    <property type="entry name" value="PQQ_2"/>
    <property type="match status" value="1"/>
</dbReference>
<dbReference type="SUPFAM" id="SSF50998">
    <property type="entry name" value="Quinoprotein alcohol dehydrogenase-like"/>
    <property type="match status" value="1"/>
</dbReference>
<dbReference type="InterPro" id="IPR011047">
    <property type="entry name" value="Quinoprotein_ADH-like_sf"/>
</dbReference>
<evidence type="ECO:0000313" key="2">
    <source>
        <dbReference type="EMBL" id="GAF98595.1"/>
    </source>
</evidence>
<proteinExistence type="predicted"/>
<feature type="domain" description="Pyrrolo-quinoline quinone repeat" evidence="1">
    <location>
        <begin position="101"/>
        <end position="240"/>
    </location>
</feature>
<reference evidence="2" key="1">
    <citation type="journal article" date="2014" name="Front. Microbiol.">
        <title>High frequency of phylogenetically diverse reductive dehalogenase-homologous genes in deep subseafloor sedimentary metagenomes.</title>
        <authorList>
            <person name="Kawai M."/>
            <person name="Futagami T."/>
            <person name="Toyoda A."/>
            <person name="Takaki Y."/>
            <person name="Nishi S."/>
            <person name="Hori S."/>
            <person name="Arai W."/>
            <person name="Tsubouchi T."/>
            <person name="Morono Y."/>
            <person name="Uchiyama I."/>
            <person name="Ito T."/>
            <person name="Fujiyama A."/>
            <person name="Inagaki F."/>
            <person name="Takami H."/>
        </authorList>
    </citation>
    <scope>NUCLEOTIDE SEQUENCE</scope>
    <source>
        <strain evidence="2">Expedition CK06-06</strain>
    </source>
</reference>
<dbReference type="Gene3D" id="2.130.10.10">
    <property type="entry name" value="YVTN repeat-like/Quinoprotein amine dehydrogenase"/>
    <property type="match status" value="1"/>
</dbReference>
<sequence length="290" mass="32227">LKSGPAKLPRRLVAVGDRVYVTLGYEEPISILDAATGKTLQVLDGSQGSEGLLVSQDVLFANVIEDLQTAVFKPEHPYCWTEAARARKIGQWKQGEGKQFIKAFNIKTGDLLWEKKTPVAPLSLAADHECVYFCNGLKVVCLMRQNGSHRWESEPVPQSVLFGSDRAPTLVVYGDTVLYSANASHIMALDAHSGQTLWSTKHRRSGHCSPGDVLVVNDLVWSGGDKKSSFVGKDLRTGEVKTQFDPPEMTWFHPRCHISKATDRYLLPSRTGIEFADVRAQTVEMHHWAR</sequence>
<dbReference type="PANTHER" id="PTHR34512:SF30">
    <property type="entry name" value="OUTER MEMBRANE PROTEIN ASSEMBLY FACTOR BAMB"/>
    <property type="match status" value="1"/>
</dbReference>
<evidence type="ECO:0000259" key="1">
    <source>
        <dbReference type="Pfam" id="PF13360"/>
    </source>
</evidence>
<feature type="non-terminal residue" evidence="2">
    <location>
        <position position="1"/>
    </location>
</feature>
<dbReference type="InterPro" id="IPR015943">
    <property type="entry name" value="WD40/YVTN_repeat-like_dom_sf"/>
</dbReference>
<feature type="non-terminal residue" evidence="2">
    <location>
        <position position="290"/>
    </location>
</feature>
<comment type="caution">
    <text evidence="2">The sequence shown here is derived from an EMBL/GenBank/DDBJ whole genome shotgun (WGS) entry which is preliminary data.</text>
</comment>
<dbReference type="AlphaFoldDB" id="X0VDG3"/>
<accession>X0VDG3</accession>
<organism evidence="2">
    <name type="scientific">marine sediment metagenome</name>
    <dbReference type="NCBI Taxonomy" id="412755"/>
    <lineage>
        <taxon>unclassified sequences</taxon>
        <taxon>metagenomes</taxon>
        <taxon>ecological metagenomes</taxon>
    </lineage>
</organism>
<gene>
    <name evidence="2" type="ORF">S01H1_20083</name>
</gene>
<dbReference type="PANTHER" id="PTHR34512">
    <property type="entry name" value="CELL SURFACE PROTEIN"/>
    <property type="match status" value="1"/>
</dbReference>